<feature type="compositionally biased region" description="Basic and acidic residues" evidence="1">
    <location>
        <begin position="93"/>
        <end position="102"/>
    </location>
</feature>
<dbReference type="EMBL" id="CAXLJM020000004">
    <property type="protein sequence ID" value="CAL8070587.1"/>
    <property type="molecule type" value="Genomic_DNA"/>
</dbReference>
<feature type="compositionally biased region" description="Low complexity" evidence="1">
    <location>
        <begin position="152"/>
        <end position="163"/>
    </location>
</feature>
<feature type="region of interest" description="Disordered" evidence="1">
    <location>
        <begin position="93"/>
        <end position="219"/>
    </location>
</feature>
<proteinExistence type="predicted"/>
<gene>
    <name evidence="2" type="ORF">ODALV1_LOCUS1318</name>
</gene>
<evidence type="ECO:0000256" key="1">
    <source>
        <dbReference type="SAM" id="MobiDB-lite"/>
    </source>
</evidence>
<evidence type="ECO:0000313" key="3">
    <source>
        <dbReference type="Proteomes" id="UP001642540"/>
    </source>
</evidence>
<organism evidence="2 3">
    <name type="scientific">Orchesella dallaii</name>
    <dbReference type="NCBI Taxonomy" id="48710"/>
    <lineage>
        <taxon>Eukaryota</taxon>
        <taxon>Metazoa</taxon>
        <taxon>Ecdysozoa</taxon>
        <taxon>Arthropoda</taxon>
        <taxon>Hexapoda</taxon>
        <taxon>Collembola</taxon>
        <taxon>Entomobryomorpha</taxon>
        <taxon>Entomobryoidea</taxon>
        <taxon>Orchesellidae</taxon>
        <taxon>Orchesellinae</taxon>
        <taxon>Orchesella</taxon>
    </lineage>
</organism>
<reference evidence="2 3" key="1">
    <citation type="submission" date="2024-08" db="EMBL/GenBank/DDBJ databases">
        <authorList>
            <person name="Cucini C."/>
            <person name="Frati F."/>
        </authorList>
    </citation>
    <scope>NUCLEOTIDE SEQUENCE [LARGE SCALE GENOMIC DNA]</scope>
</reference>
<dbReference type="Proteomes" id="UP001642540">
    <property type="component" value="Unassembled WGS sequence"/>
</dbReference>
<protein>
    <submittedName>
        <fullName evidence="2">Uncharacterized protein</fullName>
    </submittedName>
</protein>
<evidence type="ECO:0000313" key="2">
    <source>
        <dbReference type="EMBL" id="CAL8070587.1"/>
    </source>
</evidence>
<name>A0ABP1PLD4_9HEXA</name>
<keyword evidence="3" id="KW-1185">Reference proteome</keyword>
<sequence length="275" mass="30296">MNVSNKLEELEKDLNLMEVRTARLTSEAEMVEKRLEDAFRTCLAHHDELGDVVLEAMKLGKSELEETIRDLYYGLNKIKNEHGVVVSLKAPDPDHLRIKENPPSDAVPGSSRTCSSDSLAVDRKKPGNASPTITVVDKPMTGGSTSVGGRGRIISTKSTIQQITPPPRPIQVSPPQAVGQTSSTGMGFRKPRNSNAPRGGGRPTRSPSRRPIRKEMLGNPEELRLNAMVDDDWEKETVAQKPLPPPQDKPLVLYDTHKGHFEGKKSAIQYTQLPN</sequence>
<comment type="caution">
    <text evidence="2">The sequence shown here is derived from an EMBL/GenBank/DDBJ whole genome shotgun (WGS) entry which is preliminary data.</text>
</comment>
<accession>A0ABP1PLD4</accession>